<reference evidence="3 4" key="1">
    <citation type="journal article" date="2018" name="Mol. Biol. Evol.">
        <title>Broad Genomic Sampling Reveals a Smut Pathogenic Ancestry of the Fungal Clade Ustilaginomycotina.</title>
        <authorList>
            <person name="Kijpornyongpan T."/>
            <person name="Mondo S.J."/>
            <person name="Barry K."/>
            <person name="Sandor L."/>
            <person name="Lee J."/>
            <person name="Lipzen A."/>
            <person name="Pangilinan J."/>
            <person name="LaButti K."/>
            <person name="Hainaut M."/>
            <person name="Henrissat B."/>
            <person name="Grigoriev I.V."/>
            <person name="Spatafora J.W."/>
            <person name="Aime M.C."/>
        </authorList>
    </citation>
    <scope>NUCLEOTIDE SEQUENCE [LARGE SCALE GENOMIC DNA]</scope>
    <source>
        <strain evidence="3 4">MCA 4186</strain>
    </source>
</reference>
<dbReference type="GO" id="GO:0006623">
    <property type="term" value="P:protein targeting to vacuole"/>
    <property type="evidence" value="ECO:0007669"/>
    <property type="project" value="TreeGrafter"/>
</dbReference>
<dbReference type="PANTHER" id="PTHR14534">
    <property type="entry name" value="VACUOLAR IMPORT AND DEGRADATION PROTEIN 24"/>
    <property type="match status" value="1"/>
</dbReference>
<gene>
    <name evidence="3" type="ORF">FA09DRAFT_327112</name>
</gene>
<evidence type="ECO:0000313" key="3">
    <source>
        <dbReference type="EMBL" id="PWO01157.1"/>
    </source>
</evidence>
<proteinExistence type="inferred from homology"/>
<dbReference type="EMBL" id="KZ819283">
    <property type="protein sequence ID" value="PWO01157.1"/>
    <property type="molecule type" value="Genomic_DNA"/>
</dbReference>
<dbReference type="GO" id="GO:0043161">
    <property type="term" value="P:proteasome-mediated ubiquitin-dependent protein catabolic process"/>
    <property type="evidence" value="ECO:0007669"/>
    <property type="project" value="TreeGrafter"/>
</dbReference>
<feature type="compositionally biased region" description="Low complexity" evidence="2">
    <location>
        <begin position="220"/>
        <end position="234"/>
    </location>
</feature>
<protein>
    <recommendedName>
        <fullName evidence="5">Vacuolar import and degradation protein</fullName>
    </recommendedName>
</protein>
<feature type="compositionally biased region" description="Low complexity" evidence="2">
    <location>
        <begin position="79"/>
        <end position="89"/>
    </location>
</feature>
<dbReference type="GO" id="GO:0005773">
    <property type="term" value="C:vacuole"/>
    <property type="evidence" value="ECO:0007669"/>
    <property type="project" value="GOC"/>
</dbReference>
<feature type="compositionally biased region" description="Low complexity" evidence="2">
    <location>
        <begin position="263"/>
        <end position="291"/>
    </location>
</feature>
<dbReference type="InterPro" id="IPR018618">
    <property type="entry name" value="GID4/10-like"/>
</dbReference>
<evidence type="ECO:0000256" key="2">
    <source>
        <dbReference type="SAM" id="MobiDB-lite"/>
    </source>
</evidence>
<evidence type="ECO:0000256" key="1">
    <source>
        <dbReference type="ARBA" id="ARBA00061469"/>
    </source>
</evidence>
<organism evidence="3 4">
    <name type="scientific">Tilletiopsis washingtonensis</name>
    <dbReference type="NCBI Taxonomy" id="58919"/>
    <lineage>
        <taxon>Eukaryota</taxon>
        <taxon>Fungi</taxon>
        <taxon>Dikarya</taxon>
        <taxon>Basidiomycota</taxon>
        <taxon>Ustilaginomycotina</taxon>
        <taxon>Exobasidiomycetes</taxon>
        <taxon>Entylomatales</taxon>
        <taxon>Entylomatales incertae sedis</taxon>
        <taxon>Tilletiopsis</taxon>
    </lineage>
</organism>
<accession>A0A316ZIN1</accession>
<evidence type="ECO:0008006" key="5">
    <source>
        <dbReference type="Google" id="ProtNLM"/>
    </source>
</evidence>
<dbReference type="GeneID" id="37268820"/>
<dbReference type="Proteomes" id="UP000245946">
    <property type="component" value="Unassembled WGS sequence"/>
</dbReference>
<evidence type="ECO:0000313" key="4">
    <source>
        <dbReference type="Proteomes" id="UP000245946"/>
    </source>
</evidence>
<dbReference type="Pfam" id="PF09783">
    <property type="entry name" value="Vac_ImportDeg"/>
    <property type="match status" value="1"/>
</dbReference>
<dbReference type="RefSeq" id="XP_025601435.1">
    <property type="nucleotide sequence ID" value="XM_025741276.1"/>
</dbReference>
<feature type="region of interest" description="Disordered" evidence="2">
    <location>
        <begin position="539"/>
        <end position="572"/>
    </location>
</feature>
<dbReference type="AlphaFoldDB" id="A0A316ZIN1"/>
<dbReference type="PANTHER" id="PTHR14534:SF3">
    <property type="entry name" value="GID COMPLEX SUBUNIT 4 HOMOLOG"/>
    <property type="match status" value="1"/>
</dbReference>
<feature type="compositionally biased region" description="Low complexity" evidence="2">
    <location>
        <begin position="29"/>
        <end position="44"/>
    </location>
</feature>
<dbReference type="OrthoDB" id="62at2759"/>
<feature type="compositionally biased region" description="Polar residues" evidence="2">
    <location>
        <begin position="321"/>
        <end position="333"/>
    </location>
</feature>
<dbReference type="GO" id="GO:0045721">
    <property type="term" value="P:negative regulation of gluconeogenesis"/>
    <property type="evidence" value="ECO:0007669"/>
    <property type="project" value="TreeGrafter"/>
</dbReference>
<feature type="region of interest" description="Disordered" evidence="2">
    <location>
        <begin position="220"/>
        <end position="337"/>
    </location>
</feature>
<dbReference type="GO" id="GO:0034657">
    <property type="term" value="C:GID complex"/>
    <property type="evidence" value="ECO:0007669"/>
    <property type="project" value="TreeGrafter"/>
</dbReference>
<dbReference type="STRING" id="58919.A0A316ZIN1"/>
<comment type="similarity">
    <text evidence="1">Belongs to the GID4/VID24 family.</text>
</comment>
<feature type="region of interest" description="Disordered" evidence="2">
    <location>
        <begin position="1"/>
        <end position="51"/>
    </location>
</feature>
<dbReference type="GO" id="GO:0007039">
    <property type="term" value="P:protein catabolic process in the vacuole"/>
    <property type="evidence" value="ECO:0007669"/>
    <property type="project" value="TreeGrafter"/>
</dbReference>
<feature type="region of interest" description="Disordered" evidence="2">
    <location>
        <begin position="66"/>
        <end position="113"/>
    </location>
</feature>
<sequence length="616" mass="65086">MAPALGPPSGGEGSSSSASTLDVPSASHVAGGSDSVAAPSSSAAHFDGPKQCTHCGAALEVELDEPMSSESGAAHHGDASGAAAPLAAPAVPPEQPSPSARVFAPPPRSPDPAVAHAPLAAQLCIDCRARRDLNRLFAPHVPEAARQLADFMETDAPEREALVSPPWARWTSAPLNAPASRSRHVSPSRAFDAATASISAAADEQHLDVVARHSSPAAAPLLSQRSLSSQSRGSSSGGMASGSSSHAAAAAPSIVPTATRWPSSRARGASFSRSSAPHTPAAAPARGEALAVNLPRSARTSSSSSSSSVTGEHGRERRPANETSAQPAASTSAFGPHLLSRPRLSSVSAAEAAAPLHLPLYAALQQRRAAPDPRADISLLRYRTQGKGCLVPGATFTGTQKSGRSSYEVGVQIVNVDLASSHLCGYLNIRGLTEDWPELTTFFDAEIIGDRYSFVTNKWGAKESSDMTHWKRFSPFGPLRRQLGKDGRFNHLNQPFIFMRWKERFLVPDHRVRDINGASFAGFYYVCVELGDETAADARTTRSGSVGDMSSEPDSPIAHSRTETADEDYEMEQAPETVPLKGGRMVGYYFHENSEPYQQLTLQHQPESTSSTFELH</sequence>
<feature type="compositionally biased region" description="Low complexity" evidence="2">
    <location>
        <begin position="241"/>
        <end position="253"/>
    </location>
</feature>
<keyword evidence="4" id="KW-1185">Reference proteome</keyword>
<name>A0A316ZIN1_9BASI</name>